<dbReference type="InterPro" id="IPR013783">
    <property type="entry name" value="Ig-like_fold"/>
</dbReference>
<sequence>MFSSVPDRGHESGRVSVPVLVPWAFVWRYGGRSVSLCGSFTRWSGSIPMSPVEGRNDMFQVVCNLTPGHHQFKFCVDGVWQHDESQPFIKGDYGLVNTVFVPREPDLITSPFSSQTPGRSNMDVDCDIIIPVVALSHGTLQEAIPRISSAELEVSRHRISLFLSTHTAYELLPESGKIITLDVNLPVKQAFHILYEQMYIFADIRYFQGISVAPLWDFCNGQYVGVLSALDFILILRELGTHGSNLTEEELETHTIAAWKEGKLHLTRTMDGNGGPLPRRCLVNAGPYDCMKDVALKILQNKVATVPIIHSSQDGTFPQLLHLASLSGILKCIYRYFRHSLSSLPILQQPICAIPLGTWVPKIGESKQFVMLRPNASLSSALA</sequence>
<keyword evidence="2" id="KW-0677">Repeat</keyword>
<organism evidence="6 7">
    <name type="scientific">Morella rubra</name>
    <name type="common">Chinese bayberry</name>
    <dbReference type="NCBI Taxonomy" id="262757"/>
    <lineage>
        <taxon>Eukaryota</taxon>
        <taxon>Viridiplantae</taxon>
        <taxon>Streptophyta</taxon>
        <taxon>Embryophyta</taxon>
        <taxon>Tracheophyta</taxon>
        <taxon>Spermatophyta</taxon>
        <taxon>Magnoliopsida</taxon>
        <taxon>eudicotyledons</taxon>
        <taxon>Gunneridae</taxon>
        <taxon>Pentapetalae</taxon>
        <taxon>rosids</taxon>
        <taxon>fabids</taxon>
        <taxon>Fagales</taxon>
        <taxon>Myricaceae</taxon>
        <taxon>Morella</taxon>
    </lineage>
</organism>
<dbReference type="InterPro" id="IPR032640">
    <property type="entry name" value="AMPK1_CBM"/>
</dbReference>
<dbReference type="SUPFAM" id="SSF81296">
    <property type="entry name" value="E set domains"/>
    <property type="match status" value="1"/>
</dbReference>
<dbReference type="InterPro" id="IPR050511">
    <property type="entry name" value="AMPK_gamma/SDS23_families"/>
</dbReference>
<keyword evidence="7" id="KW-1185">Reference proteome</keyword>
<evidence type="ECO:0000256" key="3">
    <source>
        <dbReference type="ARBA" id="ARBA00023122"/>
    </source>
</evidence>
<dbReference type="CDD" id="cd02859">
    <property type="entry name" value="E_set_AMPKbeta_like_N"/>
    <property type="match status" value="1"/>
</dbReference>
<evidence type="ECO:0000256" key="2">
    <source>
        <dbReference type="ARBA" id="ARBA00022737"/>
    </source>
</evidence>
<name>A0A6A1UM45_9ROSI</name>
<dbReference type="Gene3D" id="3.10.580.10">
    <property type="entry name" value="CBS-domain"/>
    <property type="match status" value="1"/>
</dbReference>
<feature type="domain" description="CBS" evidence="5">
    <location>
        <begin position="171"/>
        <end position="244"/>
    </location>
</feature>
<dbReference type="Gene3D" id="2.60.40.10">
    <property type="entry name" value="Immunoglobulins"/>
    <property type="match status" value="1"/>
</dbReference>
<evidence type="ECO:0000259" key="5">
    <source>
        <dbReference type="PROSITE" id="PS51371"/>
    </source>
</evidence>
<dbReference type="InterPro" id="IPR000644">
    <property type="entry name" value="CBS_dom"/>
</dbReference>
<dbReference type="InterPro" id="IPR014756">
    <property type="entry name" value="Ig_E-set"/>
</dbReference>
<evidence type="ECO:0000313" key="7">
    <source>
        <dbReference type="Proteomes" id="UP000516437"/>
    </source>
</evidence>
<dbReference type="SUPFAM" id="SSF54631">
    <property type="entry name" value="CBS-domain pair"/>
    <property type="match status" value="1"/>
</dbReference>
<keyword evidence="3 4" id="KW-0129">CBS domain</keyword>
<reference evidence="6 7" key="1">
    <citation type="journal article" date="2019" name="Plant Biotechnol. J.">
        <title>The red bayberry genome and genetic basis of sex determination.</title>
        <authorList>
            <person name="Jia H.M."/>
            <person name="Jia H.J."/>
            <person name="Cai Q.L."/>
            <person name="Wang Y."/>
            <person name="Zhao H.B."/>
            <person name="Yang W.F."/>
            <person name="Wang G.Y."/>
            <person name="Li Y.H."/>
            <person name="Zhan D.L."/>
            <person name="Shen Y.T."/>
            <person name="Niu Q.F."/>
            <person name="Chang L."/>
            <person name="Qiu J."/>
            <person name="Zhao L."/>
            <person name="Xie H.B."/>
            <person name="Fu W.Y."/>
            <person name="Jin J."/>
            <person name="Li X.W."/>
            <person name="Jiao Y."/>
            <person name="Zhou C.C."/>
            <person name="Tu T."/>
            <person name="Chai C.Y."/>
            <person name="Gao J.L."/>
            <person name="Fan L.J."/>
            <person name="van de Weg E."/>
            <person name="Wang J.Y."/>
            <person name="Gao Z.S."/>
        </authorList>
    </citation>
    <scope>NUCLEOTIDE SEQUENCE [LARGE SCALE GENOMIC DNA]</scope>
    <source>
        <tissue evidence="6">Leaves</tissue>
    </source>
</reference>
<dbReference type="GO" id="GO:0009507">
    <property type="term" value="C:chloroplast"/>
    <property type="evidence" value="ECO:0007669"/>
    <property type="project" value="UniProtKB-ARBA"/>
</dbReference>
<dbReference type="EMBL" id="RXIC02000066">
    <property type="protein sequence ID" value="KAB1201465.1"/>
    <property type="molecule type" value="Genomic_DNA"/>
</dbReference>
<dbReference type="Pfam" id="PF16561">
    <property type="entry name" value="AMPK1_CBM"/>
    <property type="match status" value="1"/>
</dbReference>
<comment type="similarity">
    <text evidence="1">Belongs to the 5'-AMP-activated protein kinase gamma subunit family.</text>
</comment>
<evidence type="ECO:0000256" key="1">
    <source>
        <dbReference type="ARBA" id="ARBA00006750"/>
    </source>
</evidence>
<dbReference type="PANTHER" id="PTHR13780:SF35">
    <property type="entry name" value="LD22662P"/>
    <property type="match status" value="1"/>
</dbReference>
<dbReference type="PROSITE" id="PS51371">
    <property type="entry name" value="CBS"/>
    <property type="match status" value="1"/>
</dbReference>
<evidence type="ECO:0000256" key="4">
    <source>
        <dbReference type="PROSITE-ProRule" id="PRU00703"/>
    </source>
</evidence>
<dbReference type="FunFam" id="2.60.40.10:FF:001860">
    <property type="entry name" value="Sucrose nonfermenting 4-like protein"/>
    <property type="match status" value="1"/>
</dbReference>
<dbReference type="InterPro" id="IPR046342">
    <property type="entry name" value="CBS_dom_sf"/>
</dbReference>
<gene>
    <name evidence="6" type="ORF">CJ030_MR0G003700</name>
</gene>
<evidence type="ECO:0000313" key="6">
    <source>
        <dbReference type="EMBL" id="KAB1201465.1"/>
    </source>
</evidence>
<comment type="caution">
    <text evidence="6">The sequence shown here is derived from an EMBL/GenBank/DDBJ whole genome shotgun (WGS) entry which is preliminary data.</text>
</comment>
<dbReference type="Proteomes" id="UP000516437">
    <property type="component" value="Unassembled WGS sequence"/>
</dbReference>
<protein>
    <submittedName>
        <fullName evidence="6">Sucrose nonfermenting 4-like protein</fullName>
    </submittedName>
</protein>
<accession>A0A6A1UM45</accession>
<proteinExistence type="inferred from homology"/>
<dbReference type="PANTHER" id="PTHR13780">
    <property type="entry name" value="AMP-ACTIVATED PROTEIN KINASE, GAMMA REGULATORY SUBUNIT"/>
    <property type="match status" value="1"/>
</dbReference>
<dbReference type="AlphaFoldDB" id="A0A6A1UM45"/>
<dbReference type="OrthoDB" id="531008at2759"/>